<evidence type="ECO:0000256" key="1">
    <source>
        <dbReference type="ARBA" id="ARBA00022723"/>
    </source>
</evidence>
<evidence type="ECO:0000259" key="3">
    <source>
        <dbReference type="Pfam" id="PF07687"/>
    </source>
</evidence>
<dbReference type="Gene3D" id="3.30.70.360">
    <property type="match status" value="1"/>
</dbReference>
<evidence type="ECO:0000313" key="4">
    <source>
        <dbReference type="EMBL" id="MBP1925369.1"/>
    </source>
</evidence>
<protein>
    <submittedName>
        <fullName evidence="4">Acetylornithine deacetylase/succinyl-diaminopimelate desuccinylase-like protein</fullName>
    </submittedName>
</protein>
<dbReference type="SUPFAM" id="SSF55031">
    <property type="entry name" value="Bacterial exopeptidase dimerisation domain"/>
    <property type="match status" value="1"/>
</dbReference>
<keyword evidence="2" id="KW-0378">Hydrolase</keyword>
<evidence type="ECO:0000256" key="2">
    <source>
        <dbReference type="ARBA" id="ARBA00022801"/>
    </source>
</evidence>
<dbReference type="PANTHER" id="PTHR43808">
    <property type="entry name" value="ACETYLORNITHINE DEACETYLASE"/>
    <property type="match status" value="1"/>
</dbReference>
<sequence>MKYSLNEEAINFISESKEEQLELLISLAKIPAPSHKEDKRAEFCKQWLEKNGAENVYIDDAKNVVYPINCESTDEIIVFMAHTDIVFGDEDEILVKNKDGRLYAPGVGDDTANVVNLLMCAKYVTQKKLSPQKGFVFIMNSCEEGLGNLKGSKKIVETFGTRIKEFISFDGYVGTCTNKAVGSQRYKVTITTEGGHSYWNFGNQNAIYFLSSMIQTLYTINPPKKEKTTYNVGNISGGTSVNTIAESASMLYEFRSLDKDCLKQLENFFWSIIDSYRKMNIGVDVKVIGIRPCDGDIDKIKLYNLTEKNKEIIKYYYDGEINLSASSTDSNIPLSIGIPANTIGTVKGGGAHTRGEWIDIESLNIGLKIALTMVLSYF</sequence>
<organism evidence="4 5">
    <name type="scientific">Sedimentibacter acidaminivorans</name>
    <dbReference type="NCBI Taxonomy" id="913099"/>
    <lineage>
        <taxon>Bacteria</taxon>
        <taxon>Bacillati</taxon>
        <taxon>Bacillota</taxon>
        <taxon>Tissierellia</taxon>
        <taxon>Sedimentibacter</taxon>
    </lineage>
</organism>
<dbReference type="Pfam" id="PF01546">
    <property type="entry name" value="Peptidase_M20"/>
    <property type="match status" value="1"/>
</dbReference>
<feature type="domain" description="Peptidase M20 dimerisation" evidence="3">
    <location>
        <begin position="182"/>
        <end position="274"/>
    </location>
</feature>
<accession>A0ABS4GCG0</accession>
<dbReference type="EMBL" id="JAGGKS010000003">
    <property type="protein sequence ID" value="MBP1925369.1"/>
    <property type="molecule type" value="Genomic_DNA"/>
</dbReference>
<comment type="caution">
    <text evidence="4">The sequence shown here is derived from an EMBL/GenBank/DDBJ whole genome shotgun (WGS) entry which is preliminary data.</text>
</comment>
<dbReference type="Gene3D" id="3.40.630.10">
    <property type="entry name" value="Zn peptidases"/>
    <property type="match status" value="1"/>
</dbReference>
<dbReference type="InterPro" id="IPR036264">
    <property type="entry name" value="Bact_exopeptidase_dim_dom"/>
</dbReference>
<keyword evidence="5" id="KW-1185">Reference proteome</keyword>
<reference evidence="4 5" key="1">
    <citation type="submission" date="2021-03" db="EMBL/GenBank/DDBJ databases">
        <title>Genomic Encyclopedia of Type Strains, Phase IV (KMG-IV): sequencing the most valuable type-strain genomes for metagenomic binning, comparative biology and taxonomic classification.</title>
        <authorList>
            <person name="Goeker M."/>
        </authorList>
    </citation>
    <scope>NUCLEOTIDE SEQUENCE [LARGE SCALE GENOMIC DNA]</scope>
    <source>
        <strain evidence="4 5">DSM 24004</strain>
    </source>
</reference>
<name>A0ABS4GCG0_9FIRM</name>
<evidence type="ECO:0000313" key="5">
    <source>
        <dbReference type="Proteomes" id="UP001519342"/>
    </source>
</evidence>
<dbReference type="Proteomes" id="UP001519342">
    <property type="component" value="Unassembled WGS sequence"/>
</dbReference>
<dbReference type="InterPro" id="IPR050072">
    <property type="entry name" value="Peptidase_M20A"/>
</dbReference>
<dbReference type="RefSeq" id="WP_209511117.1">
    <property type="nucleotide sequence ID" value="NZ_JAGGKS010000003.1"/>
</dbReference>
<gene>
    <name evidence="4" type="ORF">J2Z76_001228</name>
</gene>
<dbReference type="InterPro" id="IPR002933">
    <property type="entry name" value="Peptidase_M20"/>
</dbReference>
<dbReference type="PANTHER" id="PTHR43808:SF17">
    <property type="entry name" value="PEPTIDASE M20"/>
    <property type="match status" value="1"/>
</dbReference>
<proteinExistence type="predicted"/>
<dbReference type="Pfam" id="PF07687">
    <property type="entry name" value="M20_dimer"/>
    <property type="match status" value="1"/>
</dbReference>
<dbReference type="InterPro" id="IPR011650">
    <property type="entry name" value="Peptidase_M20_dimer"/>
</dbReference>
<dbReference type="SUPFAM" id="SSF53187">
    <property type="entry name" value="Zn-dependent exopeptidases"/>
    <property type="match status" value="1"/>
</dbReference>
<keyword evidence="1" id="KW-0479">Metal-binding</keyword>